<feature type="domain" description="DUF6570" evidence="1">
    <location>
        <begin position="36"/>
        <end position="74"/>
    </location>
</feature>
<dbReference type="EMBL" id="CAJVQA010004366">
    <property type="protein sequence ID" value="CAG8597284.1"/>
    <property type="molecule type" value="Genomic_DNA"/>
</dbReference>
<organism evidence="2 3">
    <name type="scientific">Cetraspora pellucida</name>
    <dbReference type="NCBI Taxonomy" id="1433469"/>
    <lineage>
        <taxon>Eukaryota</taxon>
        <taxon>Fungi</taxon>
        <taxon>Fungi incertae sedis</taxon>
        <taxon>Mucoromycota</taxon>
        <taxon>Glomeromycotina</taxon>
        <taxon>Glomeromycetes</taxon>
        <taxon>Diversisporales</taxon>
        <taxon>Gigasporaceae</taxon>
        <taxon>Cetraspora</taxon>
    </lineage>
</organism>
<feature type="domain" description="DUF6570" evidence="1">
    <location>
        <begin position="79"/>
        <end position="114"/>
    </location>
</feature>
<evidence type="ECO:0000313" key="2">
    <source>
        <dbReference type="EMBL" id="CAG8597284.1"/>
    </source>
</evidence>
<name>A0A9N9GAX6_9GLOM</name>
<evidence type="ECO:0000313" key="3">
    <source>
        <dbReference type="Proteomes" id="UP000789759"/>
    </source>
</evidence>
<dbReference type="AlphaFoldDB" id="A0A9N9GAX6"/>
<dbReference type="OrthoDB" id="2976830at2759"/>
<dbReference type="Pfam" id="PF20209">
    <property type="entry name" value="DUF6570"/>
    <property type="match status" value="2"/>
</dbReference>
<gene>
    <name evidence="2" type="ORF">CPELLU_LOCUS6824</name>
</gene>
<dbReference type="InterPro" id="IPR046700">
    <property type="entry name" value="DUF6570"/>
</dbReference>
<reference evidence="2" key="1">
    <citation type="submission" date="2021-06" db="EMBL/GenBank/DDBJ databases">
        <authorList>
            <person name="Kallberg Y."/>
            <person name="Tangrot J."/>
            <person name="Rosling A."/>
        </authorList>
    </citation>
    <scope>NUCLEOTIDE SEQUENCE</scope>
    <source>
        <strain evidence="2">FL966</strain>
    </source>
</reference>
<evidence type="ECO:0000259" key="1">
    <source>
        <dbReference type="Pfam" id="PF20209"/>
    </source>
</evidence>
<protein>
    <submittedName>
        <fullName evidence="2">6137_t:CDS:1</fullName>
    </submittedName>
</protein>
<accession>A0A9N9GAX6</accession>
<proteinExistence type="predicted"/>
<keyword evidence="3" id="KW-1185">Reference proteome</keyword>
<sequence length="291" mass="33951">MKKHKRIYMPEQKAARNEAKRKRLASMPPEEQLSYQIPAELPQLSQVEEMLIAQILPILTVYKLQGGQLGYQGNDFTSFQDFKIKRSNILTWLMYLKSNNPFYFNIEIDQDILQTIPEDGSIFNRLNTIYDNNLSKDMTFLNNNDILSTSEDYIKHSFIPISVSKETEKVVTYSEINQLVNLNPNILINWPTIKDNPISEFEEVGYITKAFPTLFPKGKADLCSTQRYHQVYPAEYFEHLIKYHDGRFAQHKRFQDANLIVEDIQELLHTNNSLANQIVQYGNTLRGTQPY</sequence>
<dbReference type="Proteomes" id="UP000789759">
    <property type="component" value="Unassembled WGS sequence"/>
</dbReference>
<comment type="caution">
    <text evidence="2">The sequence shown here is derived from an EMBL/GenBank/DDBJ whole genome shotgun (WGS) entry which is preliminary data.</text>
</comment>